<dbReference type="EMBL" id="LJNI01000043">
    <property type="protein sequence ID" value="KPJ73114.1"/>
    <property type="molecule type" value="Genomic_DNA"/>
</dbReference>
<evidence type="ECO:0000313" key="5">
    <source>
        <dbReference type="EMBL" id="KPJ73114.1"/>
    </source>
</evidence>
<dbReference type="InterPro" id="IPR008271">
    <property type="entry name" value="Ser/Thr_kinase_AS"/>
</dbReference>
<keyword evidence="1" id="KW-0547">Nucleotide-binding</keyword>
<dbReference type="GO" id="GO:0005524">
    <property type="term" value="F:ATP binding"/>
    <property type="evidence" value="ECO:0007669"/>
    <property type="project" value="UniProtKB-KW"/>
</dbReference>
<dbReference type="PROSITE" id="PS50011">
    <property type="entry name" value="PROTEIN_KINASE_DOM"/>
    <property type="match status" value="1"/>
</dbReference>
<keyword evidence="2" id="KW-0067">ATP-binding</keyword>
<dbReference type="Gene3D" id="3.30.200.20">
    <property type="entry name" value="Phosphorylase Kinase, domain 1"/>
    <property type="match status" value="1"/>
</dbReference>
<evidence type="ECO:0000256" key="3">
    <source>
        <dbReference type="PROSITE-ProRule" id="PRU00339"/>
    </source>
</evidence>
<feature type="repeat" description="TPR" evidence="3">
    <location>
        <begin position="967"/>
        <end position="1000"/>
    </location>
</feature>
<dbReference type="PROSITE" id="PS50005">
    <property type="entry name" value="TPR"/>
    <property type="match status" value="2"/>
</dbReference>
<dbReference type="InterPro" id="IPR000719">
    <property type="entry name" value="Prot_kinase_dom"/>
</dbReference>
<evidence type="ECO:0000256" key="1">
    <source>
        <dbReference type="ARBA" id="ARBA00022741"/>
    </source>
</evidence>
<dbReference type="InterPro" id="IPR027417">
    <property type="entry name" value="P-loop_NTPase"/>
</dbReference>
<feature type="domain" description="Protein kinase" evidence="4">
    <location>
        <begin position="10"/>
        <end position="292"/>
    </location>
</feature>
<dbReference type="CDD" id="cd14014">
    <property type="entry name" value="STKc_PknB_like"/>
    <property type="match status" value="1"/>
</dbReference>
<accession>A0A0S7YEX5</accession>
<dbReference type="PANTHER" id="PTHR16305:SF28">
    <property type="entry name" value="GUANYLATE CYCLASE DOMAIN-CONTAINING PROTEIN"/>
    <property type="match status" value="1"/>
</dbReference>
<dbReference type="PROSITE" id="PS00108">
    <property type="entry name" value="PROTEIN_KINASE_ST"/>
    <property type="match status" value="1"/>
</dbReference>
<dbReference type="GO" id="GO:0004672">
    <property type="term" value="F:protein kinase activity"/>
    <property type="evidence" value="ECO:0007669"/>
    <property type="project" value="InterPro"/>
</dbReference>
<dbReference type="InterPro" id="IPR011009">
    <property type="entry name" value="Kinase-like_dom_sf"/>
</dbReference>
<dbReference type="InterPro" id="IPR011990">
    <property type="entry name" value="TPR-like_helical_dom_sf"/>
</dbReference>
<feature type="repeat" description="TPR" evidence="3">
    <location>
        <begin position="927"/>
        <end position="960"/>
    </location>
</feature>
<evidence type="ECO:0000313" key="6">
    <source>
        <dbReference type="Proteomes" id="UP000051012"/>
    </source>
</evidence>
<name>A0A0S7YEX5_UNCT6</name>
<dbReference type="InterPro" id="IPR019734">
    <property type="entry name" value="TPR_rpt"/>
</dbReference>
<evidence type="ECO:0000256" key="2">
    <source>
        <dbReference type="ARBA" id="ARBA00022840"/>
    </source>
</evidence>
<dbReference type="SMART" id="SM00028">
    <property type="entry name" value="TPR"/>
    <property type="match status" value="9"/>
</dbReference>
<dbReference type="InterPro" id="IPR041664">
    <property type="entry name" value="AAA_16"/>
</dbReference>
<dbReference type="Pfam" id="PF13191">
    <property type="entry name" value="AAA_16"/>
    <property type="match status" value="1"/>
</dbReference>
<dbReference type="SMART" id="SM00220">
    <property type="entry name" value="S_TKc"/>
    <property type="match status" value="1"/>
</dbReference>
<dbReference type="Gene3D" id="1.25.40.10">
    <property type="entry name" value="Tetratricopeptide repeat domain"/>
    <property type="match status" value="4"/>
</dbReference>
<dbReference type="GO" id="GO:0005737">
    <property type="term" value="C:cytoplasm"/>
    <property type="evidence" value="ECO:0007669"/>
    <property type="project" value="TreeGrafter"/>
</dbReference>
<reference evidence="5 6" key="1">
    <citation type="journal article" date="2015" name="Microbiome">
        <title>Genomic resolution of linkages in carbon, nitrogen, and sulfur cycling among widespread estuary sediment bacteria.</title>
        <authorList>
            <person name="Baker B.J."/>
            <person name="Lazar C.S."/>
            <person name="Teske A.P."/>
            <person name="Dick G.J."/>
        </authorList>
    </citation>
    <scope>NUCLEOTIDE SEQUENCE [LARGE SCALE GENOMIC DNA]</scope>
    <source>
        <strain evidence="5">DG_78</strain>
    </source>
</reference>
<protein>
    <recommendedName>
        <fullName evidence="4">Protein kinase domain-containing protein</fullName>
    </recommendedName>
</protein>
<evidence type="ECO:0000259" key="4">
    <source>
        <dbReference type="PROSITE" id="PS50011"/>
    </source>
</evidence>
<dbReference type="Pfam" id="PF00069">
    <property type="entry name" value="Pkinase"/>
    <property type="match status" value="1"/>
</dbReference>
<dbReference type="SUPFAM" id="SSF48452">
    <property type="entry name" value="TPR-like"/>
    <property type="match status" value="3"/>
</dbReference>
<sequence length="1318" mass="151019">MQHWIVDNRYKILKKQGAGATGKVYKVKDLRDQRIMALKMLSREETSSEEIQRFKREFKLLTRLHHPNLCSVYDFGVLKDGRSYFTMEYVDGKNIFQAAGGASRATLCTWIVQLCRVLEYIHAKGLIHFDIKPSNVLIAKGIEFRSEGTRILAGQSARGKKHYALSSVHCAKLMDFGLAGEQRIKGGAFIKGTFPYIAPEVVKGLAVDHRADIYSLGVLLYEVLTRKHFKAAEKESFASILKQQDYYSESVTKIIDDIPHELGRMLVRLITVEPAMRFSRANEIIKEINRLTGLRFALETEKTLEGYLLSSRFVDREKEMQLLTSSYERARRGKGNVVLVIGEAGIGKSRLVREFKITTQLQRSHAFLGYAYRDKLGALDPFYYVFSELINYIKPTSRLKSSLAILFKIFPDLADGHLNKNLPILATLDPKQEKLRNFEALSELIYSVAADLGEIIILLEDLHWADDLSLQFLEYLGRNLIGKNIFICATCREEGLKERASFKRMISSLKNQGCLNQVVLRSLTLRSLHEFIDSTITSTSNSSALVRYLMEKTNGNPFFVEEIMRTLLKIKGVCIGEKLEIDSIKKFSVPKTIEDTVLKRIEDLDRTPREIVKVAAVFLRGFTYEVIKKLMKLDDTELSRALWELRRRQILVERGVIYLFSHATLREVLHKQLSNREKKELNYRIGEVLETDNMKNLEPVIEDVAYYFINAQDHKRGVEYGLRAAEKSSSRYANEQAIQFYKSVLGLLNNKNLKMRFDVLQKLAYIETLIGCYNDAIKSYSKALNLKTGTIDEKIKIYGKLAYVYESSGNWSGALQMYRKALGFLKQVKSRRMKASLGAEFNIKLCRSYLMLGNYEKAHKFNVRTFKFLKNIKGKEAIRLKGSVYGSIGDVEFYMSEYGRGSYDKAISYYKQAYKYYKRADNDFGVAAVLNNLGISYQLKFDYQKASVYYQKSIKVSERIGEQQGVSIRLLNLGNILKERGYYLKALTCFQKALAISKKIGTPLITGGVLLELGNCYLALCNYSEAETSTKQALKILDEIGWTEKKIFALMVLGDINHSKGDYTVSLEYHRKALKITRESGQQRAAGRVLVLMSFTFLEIGEISRAKRYGRDALKIAAAFALQDVEIECYTTFCQIHLMMHDYALAHDYCKKGVGIAKKLKMKRRLVQLFLLLTEIYYYEKKYHEGFEMACRAADTARNMGAKDVYVKALLMKAKHGYKVGVLSQTDSTLIYNEAIKLAEEINYPEILWKVHFAYGEMHQENRAYRKALRYYKKCIKTLVDVTSIMKHSAMRKCYLHRSDRQAVFAAIDGVEKSTSLS</sequence>
<dbReference type="PANTHER" id="PTHR16305">
    <property type="entry name" value="TESTICULAR SOLUBLE ADENYLYL CYCLASE"/>
    <property type="match status" value="1"/>
</dbReference>
<dbReference type="GO" id="GO:0004016">
    <property type="term" value="F:adenylate cyclase activity"/>
    <property type="evidence" value="ECO:0007669"/>
    <property type="project" value="TreeGrafter"/>
</dbReference>
<dbReference type="SUPFAM" id="SSF56112">
    <property type="entry name" value="Protein kinase-like (PK-like)"/>
    <property type="match status" value="1"/>
</dbReference>
<dbReference type="PATRIC" id="fig|1703772.3.peg.1441"/>
<dbReference type="SUPFAM" id="SSF52540">
    <property type="entry name" value="P-loop containing nucleoside triphosphate hydrolases"/>
    <property type="match status" value="1"/>
</dbReference>
<dbReference type="Gene3D" id="1.10.510.10">
    <property type="entry name" value="Transferase(Phosphotransferase) domain 1"/>
    <property type="match status" value="1"/>
</dbReference>
<organism evidence="5 6">
    <name type="scientific">candidate division TA06 bacterium DG_78</name>
    <dbReference type="NCBI Taxonomy" id="1703772"/>
    <lineage>
        <taxon>Bacteria</taxon>
        <taxon>Bacteria division TA06</taxon>
    </lineage>
</organism>
<dbReference type="Proteomes" id="UP000051012">
    <property type="component" value="Unassembled WGS sequence"/>
</dbReference>
<dbReference type="Pfam" id="PF13424">
    <property type="entry name" value="TPR_12"/>
    <property type="match status" value="2"/>
</dbReference>
<proteinExistence type="predicted"/>
<gene>
    <name evidence="5" type="ORF">AMJ52_04325</name>
</gene>
<keyword evidence="3" id="KW-0802">TPR repeat</keyword>
<comment type="caution">
    <text evidence="5">The sequence shown here is derived from an EMBL/GenBank/DDBJ whole genome shotgun (WGS) entry which is preliminary data.</text>
</comment>
<dbReference type="Gene3D" id="3.40.50.300">
    <property type="entry name" value="P-loop containing nucleotide triphosphate hydrolases"/>
    <property type="match status" value="1"/>
</dbReference>